<dbReference type="EMBL" id="CAXAJV020001292">
    <property type="protein sequence ID" value="CAL7941589.1"/>
    <property type="molecule type" value="Genomic_DNA"/>
</dbReference>
<accession>A0ABP1NKM3</accession>
<protein>
    <submittedName>
        <fullName evidence="1">Uncharacterized protein</fullName>
    </submittedName>
</protein>
<evidence type="ECO:0000313" key="2">
    <source>
        <dbReference type="Proteomes" id="UP001642520"/>
    </source>
</evidence>
<gene>
    <name evidence="1" type="ORF">XYLVIOL_LOCUS5075</name>
</gene>
<keyword evidence="2" id="KW-1185">Reference proteome</keyword>
<sequence>MPSRRYENNSVRRFVNTLPASIVNERPSLITIDRVGCIMRKEKRKINGRARWNQICRVTWKNYQAINKNRIWLEWTLRYADDNNARISVAIKLENAPDHYDQPRNWSESLLLKRWRRRWTRGLLPYAREDRHVHAASRGKYRA</sequence>
<comment type="caution">
    <text evidence="1">The sequence shown here is derived from an EMBL/GenBank/DDBJ whole genome shotgun (WGS) entry which is preliminary data.</text>
</comment>
<organism evidence="1 2">
    <name type="scientific">Xylocopa violacea</name>
    <name type="common">Violet carpenter bee</name>
    <name type="synonym">Apis violacea</name>
    <dbReference type="NCBI Taxonomy" id="135666"/>
    <lineage>
        <taxon>Eukaryota</taxon>
        <taxon>Metazoa</taxon>
        <taxon>Ecdysozoa</taxon>
        <taxon>Arthropoda</taxon>
        <taxon>Hexapoda</taxon>
        <taxon>Insecta</taxon>
        <taxon>Pterygota</taxon>
        <taxon>Neoptera</taxon>
        <taxon>Endopterygota</taxon>
        <taxon>Hymenoptera</taxon>
        <taxon>Apocrita</taxon>
        <taxon>Aculeata</taxon>
        <taxon>Apoidea</taxon>
        <taxon>Anthophila</taxon>
        <taxon>Apidae</taxon>
        <taxon>Xylocopa</taxon>
        <taxon>Xylocopa</taxon>
    </lineage>
</organism>
<proteinExistence type="predicted"/>
<reference evidence="1 2" key="1">
    <citation type="submission" date="2024-08" db="EMBL/GenBank/DDBJ databases">
        <authorList>
            <person name="Will J Nash"/>
            <person name="Angela Man"/>
            <person name="Seanna McTaggart"/>
            <person name="Kendall Baker"/>
            <person name="Tom Barker"/>
            <person name="Leah Catchpole"/>
            <person name="Alex Durrant"/>
            <person name="Karim Gharbi"/>
            <person name="Naomi Irish"/>
            <person name="Gemy Kaithakottil"/>
            <person name="Debby Ku"/>
            <person name="Aaliyah Providence"/>
            <person name="Felix Shaw"/>
            <person name="David Swarbreck"/>
            <person name="Chris Watkins"/>
            <person name="Ann M. McCartney"/>
            <person name="Giulio Formenti"/>
            <person name="Alice Mouton"/>
            <person name="Noel Vella"/>
            <person name="Bjorn M von Reumont"/>
            <person name="Adriana Vella"/>
            <person name="Wilfried Haerty"/>
        </authorList>
    </citation>
    <scope>NUCLEOTIDE SEQUENCE [LARGE SCALE GENOMIC DNA]</scope>
</reference>
<name>A0ABP1NKM3_XYLVO</name>
<evidence type="ECO:0000313" key="1">
    <source>
        <dbReference type="EMBL" id="CAL7941589.1"/>
    </source>
</evidence>
<dbReference type="Proteomes" id="UP001642520">
    <property type="component" value="Unassembled WGS sequence"/>
</dbReference>